<dbReference type="GO" id="GO:0046394">
    <property type="term" value="P:carboxylic acid biosynthetic process"/>
    <property type="evidence" value="ECO:0007669"/>
    <property type="project" value="UniProtKB-ARBA"/>
</dbReference>
<sequence>MINNSFELLETLLYIPDAGFYLLEQHLNRLEAAIKDFQKLDSTLFSTEISRQTVIDYLNNKVPQDGNYQRVRLLVGTDSKITVEHTHLPAPTSSFESLEEAAASSPSINVVLDAEPFDLATNDPFIIHKTTRRDMYNLSRERTHCDWHANGQKPFDVVLWNKHKEVTETSITNIAVRFLVDGKYVWKTPKIECGTLPGVFRTFLLQKGEMVEDVITVQDLVKANEVFIT</sequence>
<organism evidence="2">
    <name type="scientific">Mucor ambiguus</name>
    <dbReference type="NCBI Taxonomy" id="91626"/>
    <lineage>
        <taxon>Eukaryota</taxon>
        <taxon>Fungi</taxon>
        <taxon>Fungi incertae sedis</taxon>
        <taxon>Mucoromycota</taxon>
        <taxon>Mucoromycotina</taxon>
        <taxon>Mucoromycetes</taxon>
        <taxon>Mucorales</taxon>
        <taxon>Mucorineae</taxon>
        <taxon>Mucoraceae</taxon>
        <taxon>Mucor</taxon>
    </lineage>
</organism>
<accession>A0A0C9MFI2</accession>
<dbReference type="STRING" id="91626.A0A0C9MFI2"/>
<reference evidence="2" key="1">
    <citation type="submission" date="2014-09" db="EMBL/GenBank/DDBJ databases">
        <title>Draft genome sequence of an oleaginous Mucoromycotina fungus Mucor ambiguus NBRC6742.</title>
        <authorList>
            <person name="Takeda I."/>
            <person name="Yamane N."/>
            <person name="Morita T."/>
            <person name="Tamano K."/>
            <person name="Machida M."/>
            <person name="Baker S."/>
            <person name="Koike H."/>
        </authorList>
    </citation>
    <scope>NUCLEOTIDE SEQUENCE</scope>
    <source>
        <strain evidence="2">NBRC 6742</strain>
    </source>
</reference>
<protein>
    <recommendedName>
        <fullName evidence="4">D-aminoacid aminotransferase-like PLP-dependent enzyme</fullName>
    </recommendedName>
</protein>
<dbReference type="InterPro" id="IPR043132">
    <property type="entry name" value="BCAT-like_C"/>
</dbReference>
<dbReference type="InterPro" id="IPR050571">
    <property type="entry name" value="Class-IV_PLP-Dep_Aminotrnsfr"/>
</dbReference>
<dbReference type="SUPFAM" id="SSF56752">
    <property type="entry name" value="D-aminoacid aminotransferase-like PLP-dependent enzymes"/>
    <property type="match status" value="1"/>
</dbReference>
<evidence type="ECO:0000256" key="1">
    <source>
        <dbReference type="ARBA" id="ARBA00009320"/>
    </source>
</evidence>
<dbReference type="GO" id="GO:0003824">
    <property type="term" value="F:catalytic activity"/>
    <property type="evidence" value="ECO:0007669"/>
    <property type="project" value="InterPro"/>
</dbReference>
<dbReference type="AlphaFoldDB" id="A0A0C9MFI2"/>
<dbReference type="Proteomes" id="UP000053815">
    <property type="component" value="Unassembled WGS sequence"/>
</dbReference>
<dbReference type="OrthoDB" id="64220at2759"/>
<keyword evidence="3" id="KW-1185">Reference proteome</keyword>
<comment type="similarity">
    <text evidence="1">Belongs to the class-IV pyridoxal-phosphate-dependent aminotransferase family.</text>
</comment>
<evidence type="ECO:0008006" key="4">
    <source>
        <dbReference type="Google" id="ProtNLM"/>
    </source>
</evidence>
<evidence type="ECO:0000313" key="3">
    <source>
        <dbReference type="Proteomes" id="UP000053815"/>
    </source>
</evidence>
<dbReference type="EMBL" id="DF836559">
    <property type="protein sequence ID" value="GAN09481.1"/>
    <property type="molecule type" value="Genomic_DNA"/>
</dbReference>
<dbReference type="InterPro" id="IPR001544">
    <property type="entry name" value="Aminotrans_IV"/>
</dbReference>
<dbReference type="Pfam" id="PF01063">
    <property type="entry name" value="Aminotran_4"/>
    <property type="match status" value="1"/>
</dbReference>
<gene>
    <name evidence="2" type="ORF">MAM1_0270c09010</name>
</gene>
<dbReference type="Gene3D" id="3.20.10.10">
    <property type="entry name" value="D-amino Acid Aminotransferase, subunit A, domain 2"/>
    <property type="match status" value="1"/>
</dbReference>
<dbReference type="PANTHER" id="PTHR42743:SF11">
    <property type="entry name" value="AMINODEOXYCHORISMATE LYASE"/>
    <property type="match status" value="1"/>
</dbReference>
<dbReference type="InterPro" id="IPR043131">
    <property type="entry name" value="BCAT-like_N"/>
</dbReference>
<dbReference type="Gene3D" id="3.30.470.10">
    <property type="match status" value="1"/>
</dbReference>
<evidence type="ECO:0000313" key="2">
    <source>
        <dbReference type="EMBL" id="GAN09481.1"/>
    </source>
</evidence>
<dbReference type="InterPro" id="IPR036038">
    <property type="entry name" value="Aminotransferase-like"/>
</dbReference>
<proteinExistence type="inferred from homology"/>
<dbReference type="PANTHER" id="PTHR42743">
    <property type="entry name" value="AMINO-ACID AMINOTRANSFERASE"/>
    <property type="match status" value="1"/>
</dbReference>
<name>A0A0C9MFI2_9FUNG</name>